<name>A0AA37MCD3_9HYPH</name>
<dbReference type="InterPro" id="IPR058163">
    <property type="entry name" value="LysR-type_TF_proteobact-type"/>
</dbReference>
<evidence type="ECO:0000313" key="7">
    <source>
        <dbReference type="EMBL" id="GJD79758.1"/>
    </source>
</evidence>
<dbReference type="GO" id="GO:0043565">
    <property type="term" value="F:sequence-specific DNA binding"/>
    <property type="evidence" value="ECO:0007669"/>
    <property type="project" value="TreeGrafter"/>
</dbReference>
<dbReference type="SUPFAM" id="SSF53850">
    <property type="entry name" value="Periplasmic binding protein-like II"/>
    <property type="match status" value="1"/>
</dbReference>
<evidence type="ECO:0000256" key="3">
    <source>
        <dbReference type="ARBA" id="ARBA00023125"/>
    </source>
</evidence>
<dbReference type="FunFam" id="1.10.10.10:FF:000001">
    <property type="entry name" value="LysR family transcriptional regulator"/>
    <property type="match status" value="1"/>
</dbReference>
<keyword evidence="8" id="KW-1185">Reference proteome</keyword>
<dbReference type="Gene3D" id="3.40.190.290">
    <property type="match status" value="1"/>
</dbReference>
<proteinExistence type="inferred from homology"/>
<dbReference type="GO" id="GO:0006351">
    <property type="term" value="P:DNA-templated transcription"/>
    <property type="evidence" value="ECO:0007669"/>
    <property type="project" value="TreeGrafter"/>
</dbReference>
<gene>
    <name evidence="7" type="primary">dmlR_10</name>
    <name evidence="7" type="ORF">NBEOAGPD_2987</name>
</gene>
<evidence type="ECO:0000256" key="2">
    <source>
        <dbReference type="ARBA" id="ARBA00023015"/>
    </source>
</evidence>
<organism evidence="7 8">
    <name type="scientific">Methylobacterium gregans</name>
    <dbReference type="NCBI Taxonomy" id="374424"/>
    <lineage>
        <taxon>Bacteria</taxon>
        <taxon>Pseudomonadati</taxon>
        <taxon>Pseudomonadota</taxon>
        <taxon>Alphaproteobacteria</taxon>
        <taxon>Hyphomicrobiales</taxon>
        <taxon>Methylobacteriaceae</taxon>
        <taxon>Methylobacterium</taxon>
    </lineage>
</organism>
<dbReference type="Gene3D" id="1.10.10.10">
    <property type="entry name" value="Winged helix-like DNA-binding domain superfamily/Winged helix DNA-binding domain"/>
    <property type="match status" value="1"/>
</dbReference>
<sequence length="348" mass="38098">MPHPQVLRDIALFVEVAKRQSFSQAAAALDMPVSSLSRRITQFETAIGLRLLDRTTRKIALTAYGEAYLAQATRVVEEAQRSFDELVAQAKGPTGFIKLAVPMDYWAVRHLSEIVSAFTQQHEHVHVHLDLRASEVDLVRENYDLAISTETPREASLIVRKVAVIENGLFGAPSYFQAHGRPEHPGDLARYEILMPTAAESTTWQFRRGTETVPVTVSGRVSCNSLSVARRLAITGRGIAAVSVVNVERDLDRGRLEPVLPGWSIPPTSVYIVTTSRLIPAKVRRFIDFLTQSLSALFAEVPSLADRIAPPGTAGIREATMGAQGWPPAGRPRRAVGAASCRTASRSD</sequence>
<dbReference type="Proteomes" id="UP001055108">
    <property type="component" value="Unassembled WGS sequence"/>
</dbReference>
<dbReference type="InterPro" id="IPR000847">
    <property type="entry name" value="LysR_HTH_N"/>
</dbReference>
<feature type="domain" description="HTH lysR-type" evidence="6">
    <location>
        <begin position="7"/>
        <end position="62"/>
    </location>
</feature>
<dbReference type="InterPro" id="IPR036388">
    <property type="entry name" value="WH-like_DNA-bd_sf"/>
</dbReference>
<dbReference type="PANTHER" id="PTHR30537:SF5">
    <property type="entry name" value="HTH-TYPE TRANSCRIPTIONAL ACTIVATOR TTDR-RELATED"/>
    <property type="match status" value="1"/>
</dbReference>
<dbReference type="SUPFAM" id="SSF46785">
    <property type="entry name" value="Winged helix' DNA-binding domain"/>
    <property type="match status" value="1"/>
</dbReference>
<protein>
    <submittedName>
        <fullName evidence="7">HTH-type transcriptional regulator DmlR</fullName>
    </submittedName>
</protein>
<evidence type="ECO:0000256" key="1">
    <source>
        <dbReference type="ARBA" id="ARBA00009437"/>
    </source>
</evidence>
<reference evidence="7" key="1">
    <citation type="journal article" date="2016" name="Front. Microbiol.">
        <title>Genome Sequence of the Piezophilic, Mesophilic Sulfate-Reducing Bacterium Desulfovibrio indicus J2T.</title>
        <authorList>
            <person name="Cao J."/>
            <person name="Maignien L."/>
            <person name="Shao Z."/>
            <person name="Alain K."/>
            <person name="Jebbar M."/>
        </authorList>
    </citation>
    <scope>NUCLEOTIDE SEQUENCE</scope>
    <source>
        <strain evidence="7">NBRC 103626</strain>
    </source>
</reference>
<keyword evidence="3" id="KW-0238">DNA-binding</keyword>
<evidence type="ECO:0000256" key="4">
    <source>
        <dbReference type="ARBA" id="ARBA00023163"/>
    </source>
</evidence>
<evidence type="ECO:0000259" key="6">
    <source>
        <dbReference type="PROSITE" id="PS50931"/>
    </source>
</evidence>
<reference evidence="7" key="2">
    <citation type="submission" date="2021-08" db="EMBL/GenBank/DDBJ databases">
        <authorList>
            <person name="Tani A."/>
            <person name="Ola A."/>
            <person name="Ogura Y."/>
            <person name="Katsura K."/>
            <person name="Hayashi T."/>
        </authorList>
    </citation>
    <scope>NUCLEOTIDE SEQUENCE</scope>
    <source>
        <strain evidence="7">NBRC 103626</strain>
    </source>
</reference>
<comment type="caution">
    <text evidence="7">The sequence shown here is derived from an EMBL/GenBank/DDBJ whole genome shotgun (WGS) entry which is preliminary data.</text>
</comment>
<evidence type="ECO:0000313" key="8">
    <source>
        <dbReference type="Proteomes" id="UP001055108"/>
    </source>
</evidence>
<dbReference type="InterPro" id="IPR036390">
    <property type="entry name" value="WH_DNA-bd_sf"/>
</dbReference>
<comment type="similarity">
    <text evidence="1">Belongs to the LysR transcriptional regulatory family.</text>
</comment>
<dbReference type="EMBL" id="BPQM01000070">
    <property type="protein sequence ID" value="GJD79758.1"/>
    <property type="molecule type" value="Genomic_DNA"/>
</dbReference>
<keyword evidence="2" id="KW-0805">Transcription regulation</keyword>
<dbReference type="InterPro" id="IPR005119">
    <property type="entry name" value="LysR_subst-bd"/>
</dbReference>
<dbReference type="RefSeq" id="WP_238303663.1">
    <property type="nucleotide sequence ID" value="NZ_BPQM01000070.1"/>
</dbReference>
<dbReference type="PROSITE" id="PS50931">
    <property type="entry name" value="HTH_LYSR"/>
    <property type="match status" value="1"/>
</dbReference>
<dbReference type="PANTHER" id="PTHR30537">
    <property type="entry name" value="HTH-TYPE TRANSCRIPTIONAL REGULATOR"/>
    <property type="match status" value="1"/>
</dbReference>
<feature type="region of interest" description="Disordered" evidence="5">
    <location>
        <begin position="322"/>
        <end position="348"/>
    </location>
</feature>
<dbReference type="Pfam" id="PF00126">
    <property type="entry name" value="HTH_1"/>
    <property type="match status" value="1"/>
</dbReference>
<dbReference type="Pfam" id="PF03466">
    <property type="entry name" value="LysR_substrate"/>
    <property type="match status" value="1"/>
</dbReference>
<accession>A0AA37MCD3</accession>
<evidence type="ECO:0000256" key="5">
    <source>
        <dbReference type="SAM" id="MobiDB-lite"/>
    </source>
</evidence>
<dbReference type="CDD" id="cd08422">
    <property type="entry name" value="PBP2_CrgA_like"/>
    <property type="match status" value="1"/>
</dbReference>
<dbReference type="GO" id="GO:0003700">
    <property type="term" value="F:DNA-binding transcription factor activity"/>
    <property type="evidence" value="ECO:0007669"/>
    <property type="project" value="InterPro"/>
</dbReference>
<dbReference type="AlphaFoldDB" id="A0AA37MCD3"/>
<keyword evidence="4" id="KW-0804">Transcription</keyword>